<gene>
    <name evidence="1" type="ORF">H4R21_002377</name>
</gene>
<reference evidence="1" key="1">
    <citation type="submission" date="2022-07" db="EMBL/GenBank/DDBJ databases">
        <title>Phylogenomic reconstructions and comparative analyses of Kickxellomycotina fungi.</title>
        <authorList>
            <person name="Reynolds N.K."/>
            <person name="Stajich J.E."/>
            <person name="Barry K."/>
            <person name="Grigoriev I.V."/>
            <person name="Crous P."/>
            <person name="Smith M.E."/>
        </authorList>
    </citation>
    <scope>NUCLEOTIDE SEQUENCE</scope>
    <source>
        <strain evidence="1">BCRC 34780</strain>
    </source>
</reference>
<organism evidence="1 2">
    <name type="scientific">Coemansia helicoidea</name>
    <dbReference type="NCBI Taxonomy" id="1286919"/>
    <lineage>
        <taxon>Eukaryota</taxon>
        <taxon>Fungi</taxon>
        <taxon>Fungi incertae sedis</taxon>
        <taxon>Zoopagomycota</taxon>
        <taxon>Kickxellomycotina</taxon>
        <taxon>Kickxellomycetes</taxon>
        <taxon>Kickxellales</taxon>
        <taxon>Kickxellaceae</taxon>
        <taxon>Coemansia</taxon>
    </lineage>
</organism>
<evidence type="ECO:0000313" key="2">
    <source>
        <dbReference type="Proteomes" id="UP001140087"/>
    </source>
</evidence>
<name>A0ACC1L7R2_9FUNG</name>
<proteinExistence type="predicted"/>
<comment type="caution">
    <text evidence="1">The sequence shown here is derived from an EMBL/GenBank/DDBJ whole genome shotgun (WGS) entry which is preliminary data.</text>
</comment>
<dbReference type="Proteomes" id="UP001140087">
    <property type="component" value="Unassembled WGS sequence"/>
</dbReference>
<dbReference type="EMBL" id="JANBUN010000603">
    <property type="protein sequence ID" value="KAJ2802547.1"/>
    <property type="molecule type" value="Genomic_DNA"/>
</dbReference>
<accession>A0ACC1L7R2</accession>
<sequence length="414" mass="43866">MHGGSGAHFDGVGGGSEYPSGYTHSPSAMSVPMSGRSGHPQPMPPVADPRMRAQGSGYPARHGGHPLGPPIQQPGPPHPPHAQHHTPQQSAPSPSLPQPHIRYYPPTGGHMPPPPPQQPPQPPPQQQPRQPAPPPAQVVTSPQTPSPQIASPGTLLTRLRAKLQRRVPVFGVWLTIPSPVTARAMAAQGFDWACIDMEHTPLSPSVMADMVSAVAASGTCVPIVRVPSHSPEWFKWALDAGAHGVIVPMVNTVEELLRVQRLCRYPPAGQRSMGAFFAPNVFGLRGPRAVSDYVEYVSKDIMVIPQIASVEGAANLPAMLKAGGTDAVFVGPYDLSASVRGTPDMQVQDVMAHIEQSAKDYDIPLGIYAAPGAAAGAKCRDGYSMIVAASDIECLLTSATDNLDRARSEARVYR</sequence>
<evidence type="ECO:0000313" key="1">
    <source>
        <dbReference type="EMBL" id="KAJ2802547.1"/>
    </source>
</evidence>
<keyword evidence="2" id="KW-1185">Reference proteome</keyword>
<protein>
    <submittedName>
        <fullName evidence="1">Uncharacterized protein</fullName>
    </submittedName>
</protein>